<keyword evidence="5 7" id="KW-0418">Kinase</keyword>
<sequence length="200" mass="22432">MIIGLTGGIASGKSQVSKLFEEIGIKVVDADIVARQVVEPSQPALSKISQHFGQSILLADGSLNRSKLREIVFAQQHQKEWLNELLHPLIRQEMLRQLEQAKGAYKILVAPLLLENKLNQLVDRVLVVDTPVDIQLSRTMARDAVELHQAQQIVDAQMSRELKLQAADDVIENNSDLTNLKRKVADLHQFYMDIAKSHDS</sequence>
<dbReference type="InterPro" id="IPR001977">
    <property type="entry name" value="Depp_CoAkinase"/>
</dbReference>
<keyword evidence="8" id="KW-1185">Reference proteome</keyword>
<dbReference type="EMBL" id="BARX01000005">
    <property type="protein sequence ID" value="GAD01028.1"/>
    <property type="molecule type" value="Genomic_DNA"/>
</dbReference>
<feature type="binding site" evidence="5">
    <location>
        <begin position="10"/>
        <end position="15"/>
    </location>
    <ligand>
        <name>ATP</name>
        <dbReference type="ChEBI" id="CHEBI:30616"/>
    </ligand>
</feature>
<dbReference type="STRING" id="1331007.AALB_1108"/>
<dbReference type="HAMAP" id="MF_00376">
    <property type="entry name" value="Dephospho_CoA_kinase"/>
    <property type="match status" value="1"/>
</dbReference>
<comment type="pathway">
    <text evidence="5">Cofactor biosynthesis; coenzyme A biosynthesis; CoA from (R)-pantothenate: step 5/5.</text>
</comment>
<gene>
    <name evidence="5" type="primary">coaE</name>
    <name evidence="7" type="ORF">AALB_1108</name>
</gene>
<keyword evidence="3 5" id="KW-0067">ATP-binding</keyword>
<dbReference type="Pfam" id="PF01121">
    <property type="entry name" value="CoaE"/>
    <property type="match status" value="1"/>
</dbReference>
<dbReference type="OrthoDB" id="9812943at2"/>
<keyword evidence="5 7" id="KW-0808">Transferase</keyword>
<name>R9PIE5_AGAAL</name>
<dbReference type="AlphaFoldDB" id="R9PIE5"/>
<evidence type="ECO:0000256" key="2">
    <source>
        <dbReference type="ARBA" id="ARBA00022741"/>
    </source>
</evidence>
<evidence type="ECO:0000313" key="7">
    <source>
        <dbReference type="EMBL" id="GAD01028.1"/>
    </source>
</evidence>
<comment type="similarity">
    <text evidence="1 5">Belongs to the CoaE family.</text>
</comment>
<dbReference type="RefSeq" id="WP_016400796.1">
    <property type="nucleotide sequence ID" value="NZ_BARX01000005.1"/>
</dbReference>
<proteinExistence type="inferred from homology"/>
<dbReference type="InterPro" id="IPR027417">
    <property type="entry name" value="P-loop_NTPase"/>
</dbReference>
<reference evidence="7" key="1">
    <citation type="journal article" date="2013" name="Genome Announc.">
        <title>Draft Genome Sequence of Agarivorans albus Strain MKT 106T, an Agarolytic Marine Bacterium.</title>
        <authorList>
            <person name="Yasuike M."/>
            <person name="Nakamura Y."/>
            <person name="Kai W."/>
            <person name="Fujiwara A."/>
            <person name="Fukui Y."/>
            <person name="Satomi M."/>
            <person name="Sano M."/>
        </authorList>
    </citation>
    <scope>NUCLEOTIDE SEQUENCE [LARGE SCALE GENOMIC DNA]</scope>
</reference>
<keyword evidence="4 5" id="KW-0173">Coenzyme A biosynthesis</keyword>
<accession>R9PIE5</accession>
<evidence type="ECO:0000256" key="4">
    <source>
        <dbReference type="ARBA" id="ARBA00022993"/>
    </source>
</evidence>
<evidence type="ECO:0000313" key="8">
    <source>
        <dbReference type="Proteomes" id="UP000014461"/>
    </source>
</evidence>
<protein>
    <recommendedName>
        <fullName evidence="5 6">Dephospho-CoA kinase</fullName>
        <ecNumber evidence="5 6">2.7.1.24</ecNumber>
    </recommendedName>
    <alternativeName>
        <fullName evidence="5">Dephosphocoenzyme A kinase</fullName>
    </alternativeName>
</protein>
<dbReference type="Gene3D" id="3.40.50.300">
    <property type="entry name" value="P-loop containing nucleotide triphosphate hydrolases"/>
    <property type="match status" value="1"/>
</dbReference>
<dbReference type="GO" id="GO:0015937">
    <property type="term" value="P:coenzyme A biosynthetic process"/>
    <property type="evidence" value="ECO:0007669"/>
    <property type="project" value="UniProtKB-UniRule"/>
</dbReference>
<dbReference type="SUPFAM" id="SSF52540">
    <property type="entry name" value="P-loop containing nucleoside triphosphate hydrolases"/>
    <property type="match status" value="1"/>
</dbReference>
<dbReference type="PANTHER" id="PTHR10695:SF46">
    <property type="entry name" value="BIFUNCTIONAL COENZYME A SYNTHASE-RELATED"/>
    <property type="match status" value="1"/>
</dbReference>
<dbReference type="NCBIfam" id="TIGR00152">
    <property type="entry name" value="dephospho-CoA kinase"/>
    <property type="match status" value="1"/>
</dbReference>
<comment type="caution">
    <text evidence="7">The sequence shown here is derived from an EMBL/GenBank/DDBJ whole genome shotgun (WGS) entry which is preliminary data.</text>
</comment>
<dbReference type="Proteomes" id="UP000014461">
    <property type="component" value="Unassembled WGS sequence"/>
</dbReference>
<evidence type="ECO:0000256" key="6">
    <source>
        <dbReference type="NCBIfam" id="TIGR00152"/>
    </source>
</evidence>
<comment type="subcellular location">
    <subcellularLocation>
        <location evidence="5">Cytoplasm</location>
    </subcellularLocation>
</comment>
<dbReference type="UniPathway" id="UPA00241">
    <property type="reaction ID" value="UER00356"/>
</dbReference>
<dbReference type="EC" id="2.7.1.24" evidence="5 6"/>
<dbReference type="GO" id="GO:0005524">
    <property type="term" value="F:ATP binding"/>
    <property type="evidence" value="ECO:0007669"/>
    <property type="project" value="UniProtKB-UniRule"/>
</dbReference>
<dbReference type="CDD" id="cd02022">
    <property type="entry name" value="DPCK"/>
    <property type="match status" value="1"/>
</dbReference>
<comment type="catalytic activity">
    <reaction evidence="5">
        <text>3'-dephospho-CoA + ATP = ADP + CoA + H(+)</text>
        <dbReference type="Rhea" id="RHEA:18245"/>
        <dbReference type="ChEBI" id="CHEBI:15378"/>
        <dbReference type="ChEBI" id="CHEBI:30616"/>
        <dbReference type="ChEBI" id="CHEBI:57287"/>
        <dbReference type="ChEBI" id="CHEBI:57328"/>
        <dbReference type="ChEBI" id="CHEBI:456216"/>
        <dbReference type="EC" id="2.7.1.24"/>
    </reaction>
</comment>
<comment type="function">
    <text evidence="5">Catalyzes the phosphorylation of the 3'-hydroxyl group of dephosphocoenzyme A to form coenzyme A.</text>
</comment>
<dbReference type="GO" id="GO:0005737">
    <property type="term" value="C:cytoplasm"/>
    <property type="evidence" value="ECO:0007669"/>
    <property type="project" value="UniProtKB-SubCell"/>
</dbReference>
<keyword evidence="5" id="KW-0963">Cytoplasm</keyword>
<dbReference type="GO" id="GO:0004140">
    <property type="term" value="F:dephospho-CoA kinase activity"/>
    <property type="evidence" value="ECO:0007669"/>
    <property type="project" value="UniProtKB-UniRule"/>
</dbReference>
<keyword evidence="2 5" id="KW-0547">Nucleotide-binding</keyword>
<evidence type="ECO:0000256" key="5">
    <source>
        <dbReference type="HAMAP-Rule" id="MF_00376"/>
    </source>
</evidence>
<evidence type="ECO:0000256" key="1">
    <source>
        <dbReference type="ARBA" id="ARBA00009018"/>
    </source>
</evidence>
<organism evidence="7 8">
    <name type="scientific">Agarivorans albus MKT 106</name>
    <dbReference type="NCBI Taxonomy" id="1331007"/>
    <lineage>
        <taxon>Bacteria</taxon>
        <taxon>Pseudomonadati</taxon>
        <taxon>Pseudomonadota</taxon>
        <taxon>Gammaproteobacteria</taxon>
        <taxon>Alteromonadales</taxon>
        <taxon>Alteromonadaceae</taxon>
        <taxon>Agarivorans</taxon>
    </lineage>
</organism>
<dbReference type="PANTHER" id="PTHR10695">
    <property type="entry name" value="DEPHOSPHO-COA KINASE-RELATED"/>
    <property type="match status" value="1"/>
</dbReference>
<evidence type="ECO:0000256" key="3">
    <source>
        <dbReference type="ARBA" id="ARBA00022840"/>
    </source>
</evidence>
<dbReference type="PROSITE" id="PS51219">
    <property type="entry name" value="DPCK"/>
    <property type="match status" value="1"/>
</dbReference>